<dbReference type="InterPro" id="IPR043135">
    <property type="entry name" value="Fur_C"/>
</dbReference>
<comment type="cofactor">
    <cofactor evidence="7">
        <name>Zn(2+)</name>
        <dbReference type="ChEBI" id="CHEBI:29105"/>
    </cofactor>
    <text evidence="7">Binds 1 zinc ion per subunit.</text>
</comment>
<keyword evidence="6" id="KW-0804">Transcription</keyword>
<feature type="binding site" evidence="7">
    <location>
        <position position="80"/>
    </location>
    <ligand>
        <name>Zn(2+)</name>
        <dbReference type="ChEBI" id="CHEBI:29105"/>
    </ligand>
</feature>
<sequence>MRMTTQRKEILSILNKASQPLSAEMIYDNLPKDTLNLSTVYRSLDLFFAEGLLSKSFLNHTAYYYSNHKDHHHYMICVHCQKMYEIDCHIHHFADDIANQHNFKITHHDMTIYGYCESCQKELHM</sequence>
<keyword evidence="3 7" id="KW-0862">Zinc</keyword>
<feature type="binding site" evidence="7">
    <location>
        <position position="116"/>
    </location>
    <ligand>
        <name>Zn(2+)</name>
        <dbReference type="ChEBI" id="CHEBI:29105"/>
    </ligand>
</feature>
<evidence type="ECO:0000256" key="3">
    <source>
        <dbReference type="ARBA" id="ARBA00022833"/>
    </source>
</evidence>
<dbReference type="GO" id="GO:0045892">
    <property type="term" value="P:negative regulation of DNA-templated transcription"/>
    <property type="evidence" value="ECO:0007669"/>
    <property type="project" value="TreeGrafter"/>
</dbReference>
<keyword evidence="7" id="KW-0479">Metal-binding</keyword>
<evidence type="ECO:0000313" key="10">
    <source>
        <dbReference type="Proteomes" id="UP000620133"/>
    </source>
</evidence>
<feature type="binding site" evidence="7">
    <location>
        <position position="77"/>
    </location>
    <ligand>
        <name>Zn(2+)</name>
        <dbReference type="ChEBI" id="CHEBI:29105"/>
    </ligand>
</feature>
<dbReference type="InterPro" id="IPR036388">
    <property type="entry name" value="WH-like_DNA-bd_sf"/>
</dbReference>
<dbReference type="InterPro" id="IPR036390">
    <property type="entry name" value="WH_DNA-bd_sf"/>
</dbReference>
<dbReference type="PANTHER" id="PTHR33202:SF7">
    <property type="entry name" value="FERRIC UPTAKE REGULATION PROTEIN"/>
    <property type="match status" value="1"/>
</dbReference>
<dbReference type="Proteomes" id="UP000620133">
    <property type="component" value="Chromosome"/>
</dbReference>
<accession>A0A7U9TH78</accession>
<dbReference type="GO" id="GO:0000976">
    <property type="term" value="F:transcription cis-regulatory region binding"/>
    <property type="evidence" value="ECO:0007669"/>
    <property type="project" value="TreeGrafter"/>
</dbReference>
<keyword evidence="8" id="KW-0408">Iron</keyword>
<feature type="binding site" evidence="8">
    <location>
        <position position="71"/>
    </location>
    <ligand>
        <name>Fe cation</name>
        <dbReference type="ChEBI" id="CHEBI:24875"/>
    </ligand>
</feature>
<dbReference type="EMBL" id="AP024412">
    <property type="protein sequence ID" value="BCR36353.1"/>
    <property type="molecule type" value="Genomic_DNA"/>
</dbReference>
<evidence type="ECO:0000256" key="6">
    <source>
        <dbReference type="ARBA" id="ARBA00023163"/>
    </source>
</evidence>
<evidence type="ECO:0000256" key="5">
    <source>
        <dbReference type="ARBA" id="ARBA00023125"/>
    </source>
</evidence>
<dbReference type="KEGG" id="manr:MPAN_012460"/>
<dbReference type="InterPro" id="IPR002481">
    <property type="entry name" value="FUR"/>
</dbReference>
<evidence type="ECO:0000313" key="9">
    <source>
        <dbReference type="EMBL" id="BCR36353.1"/>
    </source>
</evidence>
<evidence type="ECO:0000256" key="2">
    <source>
        <dbReference type="ARBA" id="ARBA00022491"/>
    </source>
</evidence>
<feature type="binding site" evidence="8">
    <location>
        <position position="108"/>
    </location>
    <ligand>
        <name>Fe cation</name>
        <dbReference type="ChEBI" id="CHEBI:24875"/>
    </ligand>
</feature>
<evidence type="ECO:0000256" key="7">
    <source>
        <dbReference type="PIRSR" id="PIRSR602481-1"/>
    </source>
</evidence>
<keyword evidence="2" id="KW-0678">Repressor</keyword>
<keyword evidence="5" id="KW-0238">DNA-binding</keyword>
<comment type="similarity">
    <text evidence="1">Belongs to the Fur family.</text>
</comment>
<dbReference type="CDD" id="cd07153">
    <property type="entry name" value="Fur_like"/>
    <property type="match status" value="1"/>
</dbReference>
<dbReference type="GO" id="GO:0003700">
    <property type="term" value="F:DNA-binding transcription factor activity"/>
    <property type="evidence" value="ECO:0007669"/>
    <property type="project" value="InterPro"/>
</dbReference>
<dbReference type="RefSeq" id="WP_176238831.1">
    <property type="nucleotide sequence ID" value="NZ_AP024412.1"/>
</dbReference>
<dbReference type="GO" id="GO:1900376">
    <property type="term" value="P:regulation of secondary metabolite biosynthetic process"/>
    <property type="evidence" value="ECO:0007669"/>
    <property type="project" value="TreeGrafter"/>
</dbReference>
<evidence type="ECO:0000256" key="1">
    <source>
        <dbReference type="ARBA" id="ARBA00007957"/>
    </source>
</evidence>
<protein>
    <submittedName>
        <fullName evidence="9">Transcriptional repressor</fullName>
    </submittedName>
</protein>
<evidence type="ECO:0000256" key="8">
    <source>
        <dbReference type="PIRSR" id="PIRSR602481-2"/>
    </source>
</evidence>
<feature type="binding site" evidence="7">
    <location>
        <position position="119"/>
    </location>
    <ligand>
        <name>Zn(2+)</name>
        <dbReference type="ChEBI" id="CHEBI:29105"/>
    </ligand>
</feature>
<evidence type="ECO:0000256" key="4">
    <source>
        <dbReference type="ARBA" id="ARBA00023015"/>
    </source>
</evidence>
<dbReference type="Gene3D" id="1.10.10.10">
    <property type="entry name" value="Winged helix-like DNA-binding domain superfamily/Winged helix DNA-binding domain"/>
    <property type="match status" value="1"/>
</dbReference>
<dbReference type="AlphaFoldDB" id="A0A7U9TH78"/>
<organism evidence="9 10">
    <name type="scientific">Mariniplasma anaerobium</name>
    <dbReference type="NCBI Taxonomy" id="2735436"/>
    <lineage>
        <taxon>Bacteria</taxon>
        <taxon>Bacillati</taxon>
        <taxon>Mycoplasmatota</taxon>
        <taxon>Mollicutes</taxon>
        <taxon>Acholeplasmatales</taxon>
        <taxon>Acholeplasmataceae</taxon>
        <taxon>Mariniplasma</taxon>
    </lineage>
</organism>
<comment type="cofactor">
    <cofactor evidence="8">
        <name>Mn(2+)</name>
        <dbReference type="ChEBI" id="CHEBI:29035"/>
    </cofactor>
    <cofactor evidence="8">
        <name>Fe(2+)</name>
        <dbReference type="ChEBI" id="CHEBI:29033"/>
    </cofactor>
    <text evidence="8">Binds 1 Mn(2+) or Fe(2+) ion per subunit.</text>
</comment>
<dbReference type="GO" id="GO:0008270">
    <property type="term" value="F:zinc ion binding"/>
    <property type="evidence" value="ECO:0007669"/>
    <property type="project" value="TreeGrafter"/>
</dbReference>
<reference evidence="9" key="1">
    <citation type="submission" date="2021-01" db="EMBL/GenBank/DDBJ databases">
        <title>Draft genome sequence of Acholeplasmataceae bacterium strain Mahy22.</title>
        <authorList>
            <person name="Watanabe M."/>
            <person name="Kojima H."/>
            <person name="Fukui M."/>
        </authorList>
    </citation>
    <scope>NUCLEOTIDE SEQUENCE</scope>
    <source>
        <strain evidence="9">Mahy22</strain>
    </source>
</reference>
<dbReference type="Gene3D" id="3.30.1490.190">
    <property type="match status" value="1"/>
</dbReference>
<keyword evidence="4" id="KW-0805">Transcription regulation</keyword>
<dbReference type="PANTHER" id="PTHR33202">
    <property type="entry name" value="ZINC UPTAKE REGULATION PROTEIN"/>
    <property type="match status" value="1"/>
</dbReference>
<gene>
    <name evidence="9" type="ORF">MPAN_012460</name>
</gene>
<dbReference type="Pfam" id="PF01475">
    <property type="entry name" value="FUR"/>
    <property type="match status" value="1"/>
</dbReference>
<keyword evidence="10" id="KW-1185">Reference proteome</keyword>
<dbReference type="SUPFAM" id="SSF46785">
    <property type="entry name" value="Winged helix' DNA-binding domain"/>
    <property type="match status" value="1"/>
</dbReference>
<name>A0A7U9TH78_9MOLU</name>
<proteinExistence type="inferred from homology"/>